<protein>
    <submittedName>
        <fullName evidence="2">Uncharacterized protein</fullName>
    </submittedName>
</protein>
<accession>A0AAJ2KTT1</accession>
<dbReference type="RefSeq" id="WP_323466016.1">
    <property type="nucleotide sequence ID" value="NZ_CP144224.1"/>
</dbReference>
<sequence length="89" mass="10297">MGQLFKDQKDPVSTPFAIIHTLLLFATIAALILGFMNRFEGIYGNLIFYVLIVMSLVNGIEAYIRSEKWWTILLSAVLVIVWCYFAFWM</sequence>
<keyword evidence="1" id="KW-0812">Transmembrane</keyword>
<evidence type="ECO:0000313" key="2">
    <source>
        <dbReference type="EMBL" id="MDV2884529.1"/>
    </source>
</evidence>
<evidence type="ECO:0000256" key="1">
    <source>
        <dbReference type="SAM" id="Phobius"/>
    </source>
</evidence>
<keyword evidence="1" id="KW-0472">Membrane</keyword>
<feature type="transmembrane region" description="Helical" evidence="1">
    <location>
        <begin position="70"/>
        <end position="88"/>
    </location>
</feature>
<feature type="transmembrane region" description="Helical" evidence="1">
    <location>
        <begin position="12"/>
        <end position="34"/>
    </location>
</feature>
<comment type="caution">
    <text evidence="2">The sequence shown here is derived from an EMBL/GenBank/DDBJ whole genome shotgun (WGS) entry which is preliminary data.</text>
</comment>
<dbReference type="EMBL" id="JAWJAY010000001">
    <property type="protein sequence ID" value="MDV2884529.1"/>
    <property type="molecule type" value="Genomic_DNA"/>
</dbReference>
<organism evidence="2 3">
    <name type="scientific">Alkalihalophilus pseudofirmus</name>
    <name type="common">Bacillus pseudofirmus</name>
    <dbReference type="NCBI Taxonomy" id="79885"/>
    <lineage>
        <taxon>Bacteria</taxon>
        <taxon>Bacillati</taxon>
        <taxon>Bacillota</taxon>
        <taxon>Bacilli</taxon>
        <taxon>Bacillales</taxon>
        <taxon>Bacillaceae</taxon>
        <taxon>Alkalihalophilus</taxon>
    </lineage>
</organism>
<feature type="transmembrane region" description="Helical" evidence="1">
    <location>
        <begin position="46"/>
        <end position="64"/>
    </location>
</feature>
<reference evidence="2" key="1">
    <citation type="submission" date="2023-10" db="EMBL/GenBank/DDBJ databases">
        <title>Screening of Alkalihalophilus pseudofirmusBZ-TG-HK211 and Its Alleviation of Salt Stress on Rapeseed Growth.</title>
        <authorList>
            <person name="Zhao B."/>
            <person name="Guo T."/>
        </authorList>
    </citation>
    <scope>NUCLEOTIDE SEQUENCE</scope>
    <source>
        <strain evidence="2">BZ-TG-HK211</strain>
    </source>
</reference>
<dbReference type="AlphaFoldDB" id="A0AAJ2KTT1"/>
<keyword evidence="1" id="KW-1133">Transmembrane helix</keyword>
<name>A0AAJ2KTT1_ALKPS</name>
<proteinExistence type="predicted"/>
<gene>
    <name evidence="2" type="ORF">RYX45_05015</name>
</gene>
<dbReference type="Proteomes" id="UP001285636">
    <property type="component" value="Unassembled WGS sequence"/>
</dbReference>
<evidence type="ECO:0000313" key="3">
    <source>
        <dbReference type="Proteomes" id="UP001285636"/>
    </source>
</evidence>